<accession>A0A1R1QE02</accession>
<evidence type="ECO:0000313" key="2">
    <source>
        <dbReference type="EMBL" id="OMI01615.1"/>
    </source>
</evidence>
<dbReference type="RefSeq" id="WP_192855981.1">
    <property type="nucleotide sequence ID" value="NZ_MTJL01000035.1"/>
</dbReference>
<dbReference type="SUPFAM" id="SSF49879">
    <property type="entry name" value="SMAD/FHA domain"/>
    <property type="match status" value="1"/>
</dbReference>
<sequence length="237" mass="26797">MSLLWIFYQENYQKVKLDDHISRTLTIGPDLKDSVTISHFPFEKGPVALEKQKESVLYSVYREGEPASSLALGENTTVKDGAEELTLFLTEESESSPIYYLGDRKEIAVSSLDQEADIYFPEMDSFFVDGGTFSFIRLEGKWNVIPSGALVYMNGEKISAPAAVQNGDEILFGLNTFRIIEGDLLEVNGQGTFDTNLEKMLKPSSETKNKYPQYRRPPRMIYDLPDEKVSFSFPAQE</sequence>
<organism evidence="2 3">
    <name type="scientific">Bacillus swezeyi</name>
    <dbReference type="NCBI Taxonomy" id="1925020"/>
    <lineage>
        <taxon>Bacteria</taxon>
        <taxon>Bacillati</taxon>
        <taxon>Bacillota</taxon>
        <taxon>Bacilli</taxon>
        <taxon>Bacillales</taxon>
        <taxon>Bacillaceae</taxon>
        <taxon>Bacillus</taxon>
    </lineage>
</organism>
<feature type="domain" description="Firmicutes EssC N-terminal" evidence="1">
    <location>
        <begin position="3"/>
        <end position="122"/>
    </location>
</feature>
<dbReference type="EMBL" id="MTJL01000035">
    <property type="protein sequence ID" value="OMI01615.1"/>
    <property type="molecule type" value="Genomic_DNA"/>
</dbReference>
<feature type="non-terminal residue" evidence="2">
    <location>
        <position position="237"/>
    </location>
</feature>
<dbReference type="InterPro" id="IPR008984">
    <property type="entry name" value="SMAD_FHA_dom_sf"/>
</dbReference>
<dbReference type="Gene3D" id="2.60.200.20">
    <property type="match status" value="1"/>
</dbReference>
<evidence type="ECO:0000259" key="1">
    <source>
        <dbReference type="Pfam" id="PF12538"/>
    </source>
</evidence>
<reference evidence="2 3" key="1">
    <citation type="submission" date="2017-01" db="EMBL/GenBank/DDBJ databases">
        <title>Bacillus phylogenomics.</title>
        <authorList>
            <person name="Dunlap C."/>
        </authorList>
    </citation>
    <scope>NUCLEOTIDE SEQUENCE [LARGE SCALE GENOMIC DNA]</scope>
    <source>
        <strain evidence="2 3">NRRL B-41282</strain>
    </source>
</reference>
<dbReference type="CDD" id="cd00060">
    <property type="entry name" value="FHA"/>
    <property type="match status" value="1"/>
</dbReference>
<gene>
    <name evidence="2" type="ORF">BW143_16825</name>
</gene>
<proteinExistence type="predicted"/>
<dbReference type="InterPro" id="IPR022206">
    <property type="entry name" value="Firmicutes_EssC_N"/>
</dbReference>
<comment type="caution">
    <text evidence="2">The sequence shown here is derived from an EMBL/GenBank/DDBJ whole genome shotgun (WGS) entry which is preliminary data.</text>
</comment>
<keyword evidence="3" id="KW-1185">Reference proteome</keyword>
<dbReference type="Proteomes" id="UP000187367">
    <property type="component" value="Unassembled WGS sequence"/>
</dbReference>
<name>A0A1R1QE02_9BACI</name>
<protein>
    <recommendedName>
        <fullName evidence="1">Firmicutes EssC N-terminal domain-containing protein</fullName>
    </recommendedName>
</protein>
<evidence type="ECO:0000313" key="3">
    <source>
        <dbReference type="Proteomes" id="UP000187367"/>
    </source>
</evidence>
<dbReference type="Pfam" id="PF12538">
    <property type="entry name" value="FtsK_SpoIIIE_N"/>
    <property type="match status" value="1"/>
</dbReference>
<dbReference type="AlphaFoldDB" id="A0A1R1QE02"/>